<feature type="transmembrane region" description="Helical" evidence="2">
    <location>
        <begin position="1189"/>
        <end position="1214"/>
    </location>
</feature>
<name>A0A9P6XJ47_RHIOR</name>
<keyword evidence="2" id="KW-1133">Transmembrane helix</keyword>
<dbReference type="Proteomes" id="UP000716291">
    <property type="component" value="Unassembled WGS sequence"/>
</dbReference>
<feature type="transmembrane region" description="Helical" evidence="2">
    <location>
        <begin position="1136"/>
        <end position="1153"/>
    </location>
</feature>
<feature type="transmembrane region" description="Helical" evidence="2">
    <location>
        <begin position="129"/>
        <end position="151"/>
    </location>
</feature>
<feature type="domain" description="DUF2421" evidence="3">
    <location>
        <begin position="1213"/>
        <end position="1414"/>
    </location>
</feature>
<reference evidence="5" key="1">
    <citation type="journal article" date="2020" name="Microb. Genom.">
        <title>Genetic diversity of clinical and environmental Mucorales isolates obtained from an investigation of mucormycosis cases among solid organ transplant recipients.</title>
        <authorList>
            <person name="Nguyen M.H."/>
            <person name="Kaul D."/>
            <person name="Muto C."/>
            <person name="Cheng S.J."/>
            <person name="Richter R.A."/>
            <person name="Bruno V.M."/>
            <person name="Liu G."/>
            <person name="Beyhan S."/>
            <person name="Sundermann A.J."/>
            <person name="Mounaud S."/>
            <person name="Pasculle A.W."/>
            <person name="Nierman W.C."/>
            <person name="Driscoll E."/>
            <person name="Cumbie R."/>
            <person name="Clancy C.J."/>
            <person name="Dupont C.L."/>
        </authorList>
    </citation>
    <scope>NUCLEOTIDE SEQUENCE</scope>
    <source>
        <strain evidence="5">GL11</strain>
    </source>
</reference>
<feature type="region of interest" description="Disordered" evidence="1">
    <location>
        <begin position="354"/>
        <end position="374"/>
    </location>
</feature>
<evidence type="ECO:0000313" key="6">
    <source>
        <dbReference type="Proteomes" id="UP000716291"/>
    </source>
</evidence>
<keyword evidence="2" id="KW-0812">Transmembrane</keyword>
<feature type="transmembrane region" description="Helical" evidence="2">
    <location>
        <begin position="472"/>
        <end position="493"/>
    </location>
</feature>
<dbReference type="InterPro" id="IPR018820">
    <property type="entry name" value="BRE4-related_DUF2421"/>
</dbReference>
<dbReference type="NCBIfam" id="TIGR00803">
    <property type="entry name" value="nst"/>
    <property type="match status" value="1"/>
</dbReference>
<feature type="transmembrane region" description="Helical" evidence="2">
    <location>
        <begin position="539"/>
        <end position="560"/>
    </location>
</feature>
<dbReference type="PANTHER" id="PTHR37994">
    <property type="entry name" value="ARAE_2_N DOMAIN-CONTAINING PROTEIN-RELATED"/>
    <property type="match status" value="1"/>
</dbReference>
<feature type="transmembrane region" description="Helical" evidence="2">
    <location>
        <begin position="265"/>
        <end position="287"/>
    </location>
</feature>
<dbReference type="EMBL" id="JAANQT010000082">
    <property type="protein sequence ID" value="KAG1314856.1"/>
    <property type="molecule type" value="Genomic_DNA"/>
</dbReference>
<feature type="compositionally biased region" description="Polar residues" evidence="1">
    <location>
        <begin position="354"/>
        <end position="366"/>
    </location>
</feature>
<sequence length="1437" mass="164415">MENNKKEYKVVIDQEEEEINKQSTLVAPSGVHLSPTARAILPIASYCFASILMTVTNKYVLSGYDFNMNFLLLTIQNLVTVFLLVIFKFLNLIKFRDFDNDEARKWLPVAGSLVGMIYTGSKALQFLRIPIYTIFKNLTIILIAYGEVLWFGGNVTRLMLVSFGLMVFSSVIAGWADINDTLTEIVQLDTTIAGYFWMATNCISSAAFVLYMRKRIKLTNFKDFDTVFYNNIISIPLLIIPSFIFEDWSAENLSNNFPSDVRQQVVMAMIFSGASAFAMSYASAWCVRTTSSTTYSMVGALNKLPIAASGILFFGDPATFGNITAIIVGFIAGIVYSLSKTVYNKPSQSNKDIIPMSSSSQSNADAYTNMKKKKEKLRNEQGAYFTRFRLSTTAGNPLPLETIQQRLLGLWQSLTWPICLKILKANLALTIALGLYFVNPIRQYTGTSGILAAVAVEFVHPSKSYGFLAEDVLIGSIMCCLSAAWSILGTYLSSLVRSGEDATLAQPRVCVILIFFLIMGSFLISIVRIKVEKANVGGMLAATIMVLSLTTAVSNIQFTALPTLRALSSTLIGFALVFFVFLFIFPENSTCIYVEQLIKVLEEFDRITQHQVNRFLQIEGKVDSVALIHKQLDTLVTNLIEKKRTVQREPSYNVISPTDVNELTSLVKQLHVPLKGLGITRAMEENMRCAEEKMMERQDEDEINLGERIERPRSYYGGTDDEEEMTCIVEEFIEEEERSSSESTVDPIQEMKQRKLQWEDSIKVMTYWKDDYDDVIHIVRPTYLHLTLACSVAVKESIQRLRRMQSIDPRYQERPLLYKYYYLWKVGKKQEREEYKAFEYDSQHDPSVPLYEAIQHFHRHRLVGLNRLYTASGVPRRILLLLLTFQFNLHTFAKLLYTLTSLVYELDQARSRKKWWWPHMSFRKWLFQNHPTEESFELETPAAIEDVTNPLSIQKDLTRRASEIAVSAVTHRQSNIDLESQKVDDSLYKLDTPYRGCVRTSSEYRRRLSHQESLWPQNTFDPMDYHDPDVAYPTTRLQWMFYKLYQTLFRHIYTAEAAFAFRAILVVVGLSLPAFLEQSVRWYAQTNAQWAVVVALIWMGPSVGRCDSTMTRTVGTFIGAVQSIIIWEIAGGRVPGLVVLSFITNLPWLLVYIHGKFWKAGGLFALITTSLVLGYTYDKDPYNIHKTIFVIAYQRTVTCLVGVLAALIISIFPYPKTGRVELRHRISKTISELGSLYSTFLTLLVRDTPEDKAHRRVDRKLFQKVAFGIRQQIKGERVLLEQSRFEPTLRGVFPEDRYVQLLQVLENILSLVISMEFVVQRIPFEWRMMIVKDTWKARKQMIASYLTALHLGSDALTNKSPLPPYVIRPTKARRVLTNMARKLKLFEMQNLGEREYTYYSTYMMNSEQLAVELELLVATVRGLVGPDSVSIWLNYKH</sequence>
<organism evidence="5 6">
    <name type="scientific">Rhizopus oryzae</name>
    <name type="common">Mucormycosis agent</name>
    <name type="synonym">Rhizopus arrhizus var. delemar</name>
    <dbReference type="NCBI Taxonomy" id="64495"/>
    <lineage>
        <taxon>Eukaryota</taxon>
        <taxon>Fungi</taxon>
        <taxon>Fungi incertae sedis</taxon>
        <taxon>Mucoromycota</taxon>
        <taxon>Mucoromycotina</taxon>
        <taxon>Mucoromycetes</taxon>
        <taxon>Mucorales</taxon>
        <taxon>Mucorineae</taxon>
        <taxon>Rhizopodaceae</taxon>
        <taxon>Rhizopus</taxon>
    </lineage>
</organism>
<dbReference type="Pfam" id="PF10334">
    <property type="entry name" value="BRE4"/>
    <property type="match status" value="1"/>
</dbReference>
<feature type="transmembrane region" description="Helical" evidence="2">
    <location>
        <begin position="39"/>
        <end position="56"/>
    </location>
</feature>
<feature type="transmembrane region" description="Helical" evidence="2">
    <location>
        <begin position="294"/>
        <end position="314"/>
    </location>
</feature>
<protein>
    <recommendedName>
        <fullName evidence="7">GMT</fullName>
    </recommendedName>
</protein>
<evidence type="ECO:0000256" key="2">
    <source>
        <dbReference type="SAM" id="Phobius"/>
    </source>
</evidence>
<accession>A0A9P6XJ47</accession>
<evidence type="ECO:0000259" key="3">
    <source>
        <dbReference type="Pfam" id="PF10334"/>
    </source>
</evidence>
<feature type="transmembrane region" description="Helical" evidence="2">
    <location>
        <begin position="505"/>
        <end position="527"/>
    </location>
</feature>
<feature type="transmembrane region" description="Helical" evidence="2">
    <location>
        <begin position="68"/>
        <end position="93"/>
    </location>
</feature>
<feature type="transmembrane region" description="Helical" evidence="2">
    <location>
        <begin position="1113"/>
        <end position="1130"/>
    </location>
</feature>
<feature type="transmembrane region" description="Helical" evidence="2">
    <location>
        <begin position="566"/>
        <end position="585"/>
    </location>
</feature>
<evidence type="ECO:0000313" key="5">
    <source>
        <dbReference type="EMBL" id="KAG1314856.1"/>
    </source>
</evidence>
<dbReference type="InterPro" id="IPR018823">
    <property type="entry name" value="ArAE_2_N"/>
</dbReference>
<comment type="caution">
    <text evidence="5">The sequence shown here is derived from an EMBL/GenBank/DDBJ whole genome shotgun (WGS) entry which is preliminary data.</text>
</comment>
<evidence type="ECO:0000256" key="1">
    <source>
        <dbReference type="SAM" id="MobiDB-lite"/>
    </source>
</evidence>
<gene>
    <name evidence="5" type="ORF">G6F64_001142</name>
</gene>
<evidence type="ECO:0000259" key="4">
    <source>
        <dbReference type="Pfam" id="PF10337"/>
    </source>
</evidence>
<proteinExistence type="predicted"/>
<feature type="transmembrane region" description="Helical" evidence="2">
    <location>
        <begin position="224"/>
        <end position="245"/>
    </location>
</feature>
<dbReference type="OrthoDB" id="417037at2759"/>
<dbReference type="Pfam" id="PF10337">
    <property type="entry name" value="ArAE_2_N"/>
    <property type="match status" value="1"/>
</dbReference>
<feature type="transmembrane region" description="Helical" evidence="2">
    <location>
        <begin position="320"/>
        <end position="338"/>
    </location>
</feature>
<feature type="transmembrane region" description="Helical" evidence="2">
    <location>
        <begin position="105"/>
        <end position="123"/>
    </location>
</feature>
<evidence type="ECO:0008006" key="7">
    <source>
        <dbReference type="Google" id="ProtNLM"/>
    </source>
</evidence>
<feature type="domain" description="Putative ER transporter 6TM N-terminal" evidence="4">
    <location>
        <begin position="507"/>
        <end position="748"/>
    </location>
</feature>
<dbReference type="SUPFAM" id="SSF103481">
    <property type="entry name" value="Multidrug resistance efflux transporter EmrE"/>
    <property type="match status" value="1"/>
</dbReference>
<feature type="transmembrane region" description="Helical" evidence="2">
    <location>
        <begin position="1059"/>
        <end position="1076"/>
    </location>
</feature>
<keyword evidence="2" id="KW-0472">Membrane</keyword>
<keyword evidence="6" id="KW-1185">Reference proteome</keyword>
<feature type="transmembrane region" description="Helical" evidence="2">
    <location>
        <begin position="158"/>
        <end position="176"/>
    </location>
</feature>
<dbReference type="PANTHER" id="PTHR37994:SF4">
    <property type="entry name" value="ER TRANSPORTER 6TM N-TERMINAL DOMAIN-CONTAINING PROTEIN-RELATED"/>
    <property type="match status" value="1"/>
</dbReference>
<feature type="transmembrane region" description="Helical" evidence="2">
    <location>
        <begin position="192"/>
        <end position="212"/>
    </location>
</feature>
<feature type="transmembrane region" description="Helical" evidence="2">
    <location>
        <begin position="1082"/>
        <end position="1101"/>
    </location>
</feature>
<dbReference type="InterPro" id="IPR037185">
    <property type="entry name" value="EmrE-like"/>
</dbReference>
<feature type="transmembrane region" description="Helical" evidence="2">
    <location>
        <begin position="1160"/>
        <end position="1177"/>
    </location>
</feature>